<dbReference type="Proteomes" id="UP001497680">
    <property type="component" value="Unassembled WGS sequence"/>
</dbReference>
<comment type="caution">
    <text evidence="1">The sequence shown here is derived from an EMBL/GenBank/DDBJ whole genome shotgun (WGS) entry which is preliminary data.</text>
</comment>
<reference evidence="1 2" key="1">
    <citation type="journal article" date="2022" name="New Phytol.">
        <title>Ecological generalism drives hyperdiversity of secondary metabolite gene clusters in xylarialean endophytes.</title>
        <authorList>
            <person name="Franco M.E.E."/>
            <person name="Wisecaver J.H."/>
            <person name="Arnold A.E."/>
            <person name="Ju Y.M."/>
            <person name="Slot J.C."/>
            <person name="Ahrendt S."/>
            <person name="Moore L.P."/>
            <person name="Eastman K.E."/>
            <person name="Scott K."/>
            <person name="Konkel Z."/>
            <person name="Mondo S.J."/>
            <person name="Kuo A."/>
            <person name="Hayes R.D."/>
            <person name="Haridas S."/>
            <person name="Andreopoulos B."/>
            <person name="Riley R."/>
            <person name="LaButti K."/>
            <person name="Pangilinan J."/>
            <person name="Lipzen A."/>
            <person name="Amirebrahimi M."/>
            <person name="Yan J."/>
            <person name="Adam C."/>
            <person name="Keymanesh K."/>
            <person name="Ng V."/>
            <person name="Louie K."/>
            <person name="Northen T."/>
            <person name="Drula E."/>
            <person name="Henrissat B."/>
            <person name="Hsieh H.M."/>
            <person name="Youens-Clark K."/>
            <person name="Lutzoni F."/>
            <person name="Miadlikowska J."/>
            <person name="Eastwood D.C."/>
            <person name="Hamelin R.C."/>
            <person name="Grigoriev I.V."/>
            <person name="U'Ren J.M."/>
        </authorList>
    </citation>
    <scope>NUCLEOTIDE SEQUENCE [LARGE SCALE GENOMIC DNA]</scope>
    <source>
        <strain evidence="1 2">ER1909</strain>
    </source>
</reference>
<organism evidence="1 2">
    <name type="scientific">Hypoxylon rubiginosum</name>
    <dbReference type="NCBI Taxonomy" id="110542"/>
    <lineage>
        <taxon>Eukaryota</taxon>
        <taxon>Fungi</taxon>
        <taxon>Dikarya</taxon>
        <taxon>Ascomycota</taxon>
        <taxon>Pezizomycotina</taxon>
        <taxon>Sordariomycetes</taxon>
        <taxon>Xylariomycetidae</taxon>
        <taxon>Xylariales</taxon>
        <taxon>Hypoxylaceae</taxon>
        <taxon>Hypoxylon</taxon>
    </lineage>
</organism>
<gene>
    <name evidence="1" type="ORF">F4821DRAFT_264456</name>
</gene>
<dbReference type="EMBL" id="MU394383">
    <property type="protein sequence ID" value="KAI6081893.1"/>
    <property type="molecule type" value="Genomic_DNA"/>
</dbReference>
<keyword evidence="2" id="KW-1185">Reference proteome</keyword>
<name>A0ACC0CNK5_9PEZI</name>
<sequence length="128" mass="14772">MATMCLFHELYVKVDERFVKVNTTFVELLYTTWAVFSRVVSEGVKIGEIFLSQIKHTVDSFRRGIEEIAKDMEELLDFVFMNDDSPTQTVLDSYGTENLEKMRVASAKYDPDGVFQTLQNYGVLPRNI</sequence>
<evidence type="ECO:0000313" key="2">
    <source>
        <dbReference type="Proteomes" id="UP001497680"/>
    </source>
</evidence>
<proteinExistence type="predicted"/>
<protein>
    <submittedName>
        <fullName evidence="1">Uncharacterized protein</fullName>
    </submittedName>
</protein>
<accession>A0ACC0CNK5</accession>
<evidence type="ECO:0000313" key="1">
    <source>
        <dbReference type="EMBL" id="KAI6081893.1"/>
    </source>
</evidence>